<gene>
    <name evidence="3" type="ORF">LV75_003554</name>
</gene>
<dbReference type="InterPro" id="IPR036457">
    <property type="entry name" value="PPM-type-like_dom_sf"/>
</dbReference>
<accession>A0ABT1IEI0</accession>
<evidence type="ECO:0000259" key="2">
    <source>
        <dbReference type="SMART" id="SM00331"/>
    </source>
</evidence>
<evidence type="ECO:0000313" key="4">
    <source>
        <dbReference type="Proteomes" id="UP001205185"/>
    </source>
</evidence>
<dbReference type="InterPro" id="IPR001932">
    <property type="entry name" value="PPM-type_phosphatase-like_dom"/>
</dbReference>
<dbReference type="PANTHER" id="PTHR43156">
    <property type="entry name" value="STAGE II SPORULATION PROTEIN E-RELATED"/>
    <property type="match status" value="1"/>
</dbReference>
<comment type="caution">
    <text evidence="3">The sequence shown here is derived from an EMBL/GenBank/DDBJ whole genome shotgun (WGS) entry which is preliminary data.</text>
</comment>
<dbReference type="InterPro" id="IPR029016">
    <property type="entry name" value="GAF-like_dom_sf"/>
</dbReference>
<dbReference type="EMBL" id="JAMTCO010000008">
    <property type="protein sequence ID" value="MCP2271042.1"/>
    <property type="molecule type" value="Genomic_DNA"/>
</dbReference>
<sequence length="643" mass="67827">MHPNREGHWPDRLHRLWRSAFASVSTRQFADELYSGLLELPGVRAVLGGRLSPADEVLVTRWADATGLHSAAAGLAADIADLVVDLPEDGVVVPLPLLARRSPGLAARAAASGGDGLLLIAFDVAEGGRGLLGLATVADGSDTELLTTALSQVIEVVVAADHRISEQRTLEDLQAVDALLAEASLRMDASLDIADTLRAVLRMVVPALADGAAVHIRREERMVQVAAAHVDARREALLAEHLRAGHWAGEPVIAGAARAGDGPVAAGLPVEVGLATMTMGVLRARGRDVGLLTFFHRGTPAKRVTTRFLHDLASRAALAIDNATLYEQRRHDVASLQQHLLPAVLPTVPGLEFAAGYNAADHALEVGGDFYGVVDQPDGAVVALVGDVCGRGAPATALTGLARHTLETVLAEGGPAPHALGILNRKMLRDGITRFLTIATATLRPGSRGEWWVETQSAGHPAPLLVRRGGTVVESRCRGRLVGVFAELDLRPATDRLLPGELLVLFSDGLIEARDADGGFYGDTELPLTLTRSRELPVAEMVEALLAGAGRYHVNDDVAVLAVRNLGVTALDRVLPAHEVLGAVENALRELTHPGCPPDHLARFVAGRSTDIRAKVAGDAEWARVELTAVDPNGGTAWTELTA</sequence>
<organism evidence="3 4">
    <name type="scientific">Actinokineospora diospyrosa</name>
    <dbReference type="NCBI Taxonomy" id="103728"/>
    <lineage>
        <taxon>Bacteria</taxon>
        <taxon>Bacillati</taxon>
        <taxon>Actinomycetota</taxon>
        <taxon>Actinomycetes</taxon>
        <taxon>Pseudonocardiales</taxon>
        <taxon>Pseudonocardiaceae</taxon>
        <taxon>Actinokineospora</taxon>
    </lineage>
</organism>
<dbReference type="PANTHER" id="PTHR43156:SF2">
    <property type="entry name" value="STAGE II SPORULATION PROTEIN E"/>
    <property type="match status" value="1"/>
</dbReference>
<dbReference type="Gene3D" id="3.60.40.10">
    <property type="entry name" value="PPM-type phosphatase domain"/>
    <property type="match status" value="1"/>
</dbReference>
<keyword evidence="1" id="KW-0378">Hydrolase</keyword>
<dbReference type="SUPFAM" id="SSF55781">
    <property type="entry name" value="GAF domain-like"/>
    <property type="match status" value="1"/>
</dbReference>
<dbReference type="Pfam" id="PF07228">
    <property type="entry name" value="SpoIIE"/>
    <property type="match status" value="1"/>
</dbReference>
<keyword evidence="4" id="KW-1185">Reference proteome</keyword>
<proteinExistence type="predicted"/>
<dbReference type="Proteomes" id="UP001205185">
    <property type="component" value="Unassembled WGS sequence"/>
</dbReference>
<reference evidence="3 4" key="1">
    <citation type="submission" date="2022-06" db="EMBL/GenBank/DDBJ databases">
        <title>Genomic Encyclopedia of Archaeal and Bacterial Type Strains, Phase II (KMG-II): from individual species to whole genera.</title>
        <authorList>
            <person name="Goeker M."/>
        </authorList>
    </citation>
    <scope>NUCLEOTIDE SEQUENCE [LARGE SCALE GENOMIC DNA]</scope>
    <source>
        <strain evidence="3 4">DSM 44255</strain>
    </source>
</reference>
<dbReference type="SUPFAM" id="SSF81606">
    <property type="entry name" value="PP2C-like"/>
    <property type="match status" value="1"/>
</dbReference>
<dbReference type="InterPro" id="IPR052016">
    <property type="entry name" value="Bact_Sigma-Reg"/>
</dbReference>
<evidence type="ECO:0000256" key="1">
    <source>
        <dbReference type="ARBA" id="ARBA00022801"/>
    </source>
</evidence>
<feature type="domain" description="PPM-type phosphatase" evidence="2">
    <location>
        <begin position="348"/>
        <end position="565"/>
    </location>
</feature>
<dbReference type="SMART" id="SM00331">
    <property type="entry name" value="PP2C_SIG"/>
    <property type="match status" value="1"/>
</dbReference>
<evidence type="ECO:0000313" key="3">
    <source>
        <dbReference type="EMBL" id="MCP2271042.1"/>
    </source>
</evidence>
<protein>
    <submittedName>
        <fullName evidence="3">Serine phosphatase RsbU, regulator of sigma subunit</fullName>
    </submittedName>
</protein>
<dbReference type="Gene3D" id="3.30.450.40">
    <property type="match status" value="1"/>
</dbReference>
<name>A0ABT1IEI0_9PSEU</name>